<evidence type="ECO:0000313" key="1">
    <source>
        <dbReference type="EMBL" id="GAI77116.1"/>
    </source>
</evidence>
<sequence length="107" mass="11869">MLIVENLITYWKVFGSSEVPIPKGAETLIADTIQALEEYKKVLQGESKQRAKRSSDFIPTGNIFAVIYQVNVDQNVDLAFGNIITLSAFTLRTLFLLTPVALYCPSA</sequence>
<reference evidence="1" key="1">
    <citation type="journal article" date="2014" name="Front. Microbiol.">
        <title>High frequency of phylogenetically diverse reductive dehalogenase-homologous genes in deep subseafloor sedimentary metagenomes.</title>
        <authorList>
            <person name="Kawai M."/>
            <person name="Futagami T."/>
            <person name="Toyoda A."/>
            <person name="Takaki Y."/>
            <person name="Nishi S."/>
            <person name="Hori S."/>
            <person name="Arai W."/>
            <person name="Tsubouchi T."/>
            <person name="Morono Y."/>
            <person name="Uchiyama I."/>
            <person name="Ito T."/>
            <person name="Fujiyama A."/>
            <person name="Inagaki F."/>
            <person name="Takami H."/>
        </authorList>
    </citation>
    <scope>NUCLEOTIDE SEQUENCE</scope>
    <source>
        <strain evidence="1">Expedition CK06-06</strain>
    </source>
</reference>
<accession>X1SDA5</accession>
<organism evidence="1">
    <name type="scientific">marine sediment metagenome</name>
    <dbReference type="NCBI Taxonomy" id="412755"/>
    <lineage>
        <taxon>unclassified sequences</taxon>
        <taxon>metagenomes</taxon>
        <taxon>ecological metagenomes</taxon>
    </lineage>
</organism>
<comment type="caution">
    <text evidence="1">The sequence shown here is derived from an EMBL/GenBank/DDBJ whole genome shotgun (WGS) entry which is preliminary data.</text>
</comment>
<proteinExistence type="predicted"/>
<dbReference type="AlphaFoldDB" id="X1SDA5"/>
<dbReference type="EMBL" id="BARW01006525">
    <property type="protein sequence ID" value="GAI77116.1"/>
    <property type="molecule type" value="Genomic_DNA"/>
</dbReference>
<protein>
    <submittedName>
        <fullName evidence="1">Uncharacterized protein</fullName>
    </submittedName>
</protein>
<name>X1SDA5_9ZZZZ</name>
<gene>
    <name evidence="1" type="ORF">S12H4_13710</name>
</gene>